<accession>A0A375HF57</accession>
<keyword evidence="1" id="KW-0614">Plasmid</keyword>
<protein>
    <submittedName>
        <fullName evidence="1">Uncharacterized protein</fullName>
    </submittedName>
</protein>
<organism evidence="1">
    <name type="scientific">Cupriavidus taiwanensis</name>
    <dbReference type="NCBI Taxonomy" id="164546"/>
    <lineage>
        <taxon>Bacteria</taxon>
        <taxon>Pseudomonadati</taxon>
        <taxon>Pseudomonadota</taxon>
        <taxon>Betaproteobacteria</taxon>
        <taxon>Burkholderiales</taxon>
        <taxon>Burkholderiaceae</taxon>
        <taxon>Cupriavidus</taxon>
    </lineage>
</organism>
<dbReference type="AlphaFoldDB" id="A0A375HF57"/>
<sequence>MGSPHRSASRRTIDRDQLIAFVHLWRRQRLAYVGRVAETGQKTDHDVGGGDDSYRTAFSSHRDLEIGAPTPHYDRLRDPSDWKRVLGERVRDTYSALFAMDPNIYAANEGEL</sequence>
<name>A0A375HF57_9BURK</name>
<dbReference type="EMBL" id="LT984809">
    <property type="protein sequence ID" value="SPD49019.1"/>
    <property type="molecule type" value="Genomic_DNA"/>
</dbReference>
<evidence type="ECO:0000313" key="1">
    <source>
        <dbReference type="EMBL" id="SPD49019.1"/>
    </source>
</evidence>
<reference evidence="1" key="1">
    <citation type="submission" date="2018-01" db="EMBL/GenBank/DDBJ databases">
        <authorList>
            <person name="Gaut B.S."/>
            <person name="Morton B.R."/>
            <person name="Clegg M.T."/>
            <person name="Duvall M.R."/>
        </authorList>
    </citation>
    <scope>NUCLEOTIDE SEQUENCE</scope>
    <source>
        <strain evidence="1">Cupriavidus taiwanensis STM 8555</strain>
    </source>
</reference>
<proteinExistence type="predicted"/>
<gene>
    <name evidence="1" type="ORF">CBM2612_P0364</name>
</gene>
<geneLocation type="plasmid" evidence="1">
    <name>I</name>
</geneLocation>